<dbReference type="Pfam" id="PF01177">
    <property type="entry name" value="Asp_Glu_race"/>
    <property type="match status" value="1"/>
</dbReference>
<proteinExistence type="inferred from homology"/>
<feature type="active site" description="Proton donor/acceptor" evidence="7">
    <location>
        <position position="78"/>
    </location>
</feature>
<dbReference type="InterPro" id="IPR033134">
    <property type="entry name" value="Asp/Glu_racemase_AS_2"/>
</dbReference>
<dbReference type="InterPro" id="IPR015942">
    <property type="entry name" value="Asp/Glu/hydantoin_racemase"/>
</dbReference>
<dbReference type="InterPro" id="IPR004391">
    <property type="entry name" value="Glu_race"/>
</dbReference>
<evidence type="ECO:0000256" key="6">
    <source>
        <dbReference type="ARBA" id="ARBA00023316"/>
    </source>
</evidence>
<evidence type="ECO:0000256" key="4">
    <source>
        <dbReference type="ARBA" id="ARBA00022984"/>
    </source>
</evidence>
<dbReference type="InterPro" id="IPR018187">
    <property type="entry name" value="Asp/Glu_racemase_AS_1"/>
</dbReference>
<name>A0ABS5DUW7_9BURK</name>
<dbReference type="InterPro" id="IPR001920">
    <property type="entry name" value="Asp/Glu_race"/>
</dbReference>
<dbReference type="PROSITE" id="PS00924">
    <property type="entry name" value="ASP_GLU_RACEMASE_2"/>
    <property type="match status" value="1"/>
</dbReference>
<dbReference type="HAMAP" id="MF_00258">
    <property type="entry name" value="Glu_racemase"/>
    <property type="match status" value="1"/>
</dbReference>
<evidence type="ECO:0000256" key="7">
    <source>
        <dbReference type="HAMAP-Rule" id="MF_00258"/>
    </source>
</evidence>
<comment type="caution">
    <text evidence="8">The sequence shown here is derived from an EMBL/GenBank/DDBJ whole genome shotgun (WGS) entry which is preliminary data.</text>
</comment>
<dbReference type="NCBIfam" id="TIGR00067">
    <property type="entry name" value="glut_race"/>
    <property type="match status" value="1"/>
</dbReference>
<protein>
    <recommendedName>
        <fullName evidence="2 7">Glutamate racemase</fullName>
        <ecNumber evidence="2 7">5.1.1.3</ecNumber>
    </recommendedName>
</protein>
<comment type="similarity">
    <text evidence="7">Belongs to the aspartate/glutamate racemases family.</text>
</comment>
<evidence type="ECO:0000313" key="8">
    <source>
        <dbReference type="EMBL" id="MBQ0934937.1"/>
    </source>
</evidence>
<dbReference type="Proteomes" id="UP000672097">
    <property type="component" value="Unassembled WGS sequence"/>
</dbReference>
<evidence type="ECO:0000256" key="2">
    <source>
        <dbReference type="ARBA" id="ARBA00013090"/>
    </source>
</evidence>
<dbReference type="SUPFAM" id="SSF53681">
    <property type="entry name" value="Aspartate/glutamate racemase"/>
    <property type="match status" value="2"/>
</dbReference>
<feature type="binding site" evidence="7">
    <location>
        <begin position="15"/>
        <end position="16"/>
    </location>
    <ligand>
        <name>substrate</name>
    </ligand>
</feature>
<evidence type="ECO:0000256" key="1">
    <source>
        <dbReference type="ARBA" id="ARBA00001602"/>
    </source>
</evidence>
<sequence>MSKSEHSPPLIGVFDSGVGGLSVVRALQAKCPTAPLLYVADCGHAPYGERDVSHVVDRSLRITNYLLSQGAALIVVACNTATAAAIEAMRQQHPELPLVGVEPGVKPAAQRSLNKRVGVMATTSTLQSPRFRSLVQRFATDCFVLPVACAGLAAAIEQGEAKQAAVTDLLDQYCSVMKKAAVDTVVLGCTHYPFVADAIAERLGPSVTLLDTAEAVAQQAARLYDGLAQADQGLQHADAPQVRHITLVSTGETEVLERIARERLGWDLQAQRVGI</sequence>
<evidence type="ECO:0000256" key="3">
    <source>
        <dbReference type="ARBA" id="ARBA00022960"/>
    </source>
</evidence>
<dbReference type="PANTHER" id="PTHR21198">
    <property type="entry name" value="GLUTAMATE RACEMASE"/>
    <property type="match status" value="1"/>
</dbReference>
<dbReference type="Gene3D" id="3.40.50.1860">
    <property type="match status" value="2"/>
</dbReference>
<reference evidence="8 9" key="1">
    <citation type="submission" date="2021-04" db="EMBL/GenBank/DDBJ databases">
        <title>The genome sequence of type strain Ideonella paludis KCTC 32238.</title>
        <authorList>
            <person name="Liu Y."/>
        </authorList>
    </citation>
    <scope>NUCLEOTIDE SEQUENCE [LARGE SCALE GENOMIC DNA]</scope>
    <source>
        <strain evidence="8 9">KCTC 32238</strain>
    </source>
</reference>
<comment type="function">
    <text evidence="7">Provides the (R)-glutamate required for cell wall biosynthesis.</text>
</comment>
<dbReference type="PROSITE" id="PS00923">
    <property type="entry name" value="ASP_GLU_RACEMASE_1"/>
    <property type="match status" value="1"/>
</dbReference>
<dbReference type="GO" id="GO:0008881">
    <property type="term" value="F:glutamate racemase activity"/>
    <property type="evidence" value="ECO:0007669"/>
    <property type="project" value="UniProtKB-EC"/>
</dbReference>
<feature type="active site" description="Proton donor/acceptor" evidence="7">
    <location>
        <position position="189"/>
    </location>
</feature>
<dbReference type="PANTHER" id="PTHR21198:SF2">
    <property type="entry name" value="GLUTAMATE RACEMASE"/>
    <property type="match status" value="1"/>
</dbReference>
<gene>
    <name evidence="7 8" type="primary">murI</name>
    <name evidence="8" type="ORF">KAK11_06320</name>
</gene>
<evidence type="ECO:0000256" key="5">
    <source>
        <dbReference type="ARBA" id="ARBA00023235"/>
    </source>
</evidence>
<accession>A0ABS5DUW7</accession>
<evidence type="ECO:0000313" key="9">
    <source>
        <dbReference type="Proteomes" id="UP000672097"/>
    </source>
</evidence>
<organism evidence="8 9">
    <name type="scientific">Ideonella paludis</name>
    <dbReference type="NCBI Taxonomy" id="1233411"/>
    <lineage>
        <taxon>Bacteria</taxon>
        <taxon>Pseudomonadati</taxon>
        <taxon>Pseudomonadota</taxon>
        <taxon>Betaproteobacteria</taxon>
        <taxon>Burkholderiales</taxon>
        <taxon>Sphaerotilaceae</taxon>
        <taxon>Ideonella</taxon>
    </lineage>
</organism>
<keyword evidence="6 7" id="KW-0961">Cell wall biogenesis/degradation</keyword>
<dbReference type="EC" id="5.1.1.3" evidence="2 7"/>
<feature type="binding site" evidence="7">
    <location>
        <begin position="190"/>
        <end position="191"/>
    </location>
    <ligand>
        <name>substrate</name>
    </ligand>
</feature>
<keyword evidence="3 7" id="KW-0133">Cell shape</keyword>
<keyword evidence="4 7" id="KW-0573">Peptidoglycan synthesis</keyword>
<comment type="catalytic activity">
    <reaction evidence="1 7">
        <text>L-glutamate = D-glutamate</text>
        <dbReference type="Rhea" id="RHEA:12813"/>
        <dbReference type="ChEBI" id="CHEBI:29985"/>
        <dbReference type="ChEBI" id="CHEBI:29986"/>
        <dbReference type="EC" id="5.1.1.3"/>
    </reaction>
</comment>
<comment type="pathway">
    <text evidence="7">Cell wall biogenesis; peptidoglycan biosynthesis.</text>
</comment>
<dbReference type="EMBL" id="JAGQDG010000002">
    <property type="protein sequence ID" value="MBQ0934937.1"/>
    <property type="molecule type" value="Genomic_DNA"/>
</dbReference>
<keyword evidence="5 7" id="KW-0413">Isomerase</keyword>
<feature type="binding site" evidence="7">
    <location>
        <begin position="79"/>
        <end position="80"/>
    </location>
    <ligand>
        <name>substrate</name>
    </ligand>
</feature>
<dbReference type="RefSeq" id="WP_210807366.1">
    <property type="nucleotide sequence ID" value="NZ_JAGQDG010000002.1"/>
</dbReference>
<keyword evidence="9" id="KW-1185">Reference proteome</keyword>
<feature type="binding site" evidence="7">
    <location>
        <begin position="47"/>
        <end position="48"/>
    </location>
    <ligand>
        <name>substrate</name>
    </ligand>
</feature>